<name>A0AAW0GNE1_9APHY</name>
<gene>
    <name evidence="2" type="ORF">QCA50_006207</name>
</gene>
<dbReference type="EMBL" id="JASBNA010000006">
    <property type="protein sequence ID" value="KAK7691104.1"/>
    <property type="molecule type" value="Genomic_DNA"/>
</dbReference>
<organism evidence="2 3">
    <name type="scientific">Cerrena zonata</name>
    <dbReference type="NCBI Taxonomy" id="2478898"/>
    <lineage>
        <taxon>Eukaryota</taxon>
        <taxon>Fungi</taxon>
        <taxon>Dikarya</taxon>
        <taxon>Basidiomycota</taxon>
        <taxon>Agaricomycotina</taxon>
        <taxon>Agaricomycetes</taxon>
        <taxon>Polyporales</taxon>
        <taxon>Cerrenaceae</taxon>
        <taxon>Cerrena</taxon>
    </lineage>
</organism>
<keyword evidence="3" id="KW-1185">Reference proteome</keyword>
<feature type="compositionally biased region" description="Low complexity" evidence="1">
    <location>
        <begin position="615"/>
        <end position="644"/>
    </location>
</feature>
<feature type="compositionally biased region" description="Low complexity" evidence="1">
    <location>
        <begin position="594"/>
        <end position="606"/>
    </location>
</feature>
<feature type="region of interest" description="Disordered" evidence="1">
    <location>
        <begin position="24"/>
        <end position="182"/>
    </location>
</feature>
<evidence type="ECO:0000313" key="2">
    <source>
        <dbReference type="EMBL" id="KAK7691104.1"/>
    </source>
</evidence>
<dbReference type="Proteomes" id="UP001385951">
    <property type="component" value="Unassembled WGS sequence"/>
</dbReference>
<feature type="region of interest" description="Disordered" evidence="1">
    <location>
        <begin position="594"/>
        <end position="649"/>
    </location>
</feature>
<proteinExistence type="predicted"/>
<evidence type="ECO:0000256" key="1">
    <source>
        <dbReference type="SAM" id="MobiDB-lite"/>
    </source>
</evidence>
<protein>
    <submittedName>
        <fullName evidence="2">Uncharacterized protein</fullName>
    </submittedName>
</protein>
<feature type="compositionally biased region" description="Low complexity" evidence="1">
    <location>
        <begin position="727"/>
        <end position="760"/>
    </location>
</feature>
<feature type="compositionally biased region" description="Acidic residues" evidence="1">
    <location>
        <begin position="161"/>
        <end position="171"/>
    </location>
</feature>
<accession>A0AAW0GNE1</accession>
<feature type="compositionally biased region" description="Polar residues" evidence="1">
    <location>
        <begin position="430"/>
        <end position="450"/>
    </location>
</feature>
<feature type="region of interest" description="Disordered" evidence="1">
    <location>
        <begin position="667"/>
        <end position="786"/>
    </location>
</feature>
<reference evidence="2 3" key="1">
    <citation type="submission" date="2022-09" db="EMBL/GenBank/DDBJ databases">
        <authorList>
            <person name="Palmer J.M."/>
        </authorList>
    </citation>
    <scope>NUCLEOTIDE SEQUENCE [LARGE SCALE GENOMIC DNA]</scope>
    <source>
        <strain evidence="2 3">DSM 7382</strain>
    </source>
</reference>
<feature type="compositionally biased region" description="Low complexity" evidence="1">
    <location>
        <begin position="503"/>
        <end position="516"/>
    </location>
</feature>
<feature type="compositionally biased region" description="Low complexity" evidence="1">
    <location>
        <begin position="667"/>
        <end position="681"/>
    </location>
</feature>
<dbReference type="AlphaFoldDB" id="A0AAW0GNE1"/>
<feature type="region of interest" description="Disordered" evidence="1">
    <location>
        <begin position="497"/>
        <end position="522"/>
    </location>
</feature>
<feature type="compositionally biased region" description="Polar residues" evidence="1">
    <location>
        <begin position="397"/>
        <end position="407"/>
    </location>
</feature>
<evidence type="ECO:0000313" key="3">
    <source>
        <dbReference type="Proteomes" id="UP001385951"/>
    </source>
</evidence>
<sequence>MDRPNSTTSIDTAIAAEALDLFDEQGLSNPGTKPSRLVMASSPRLRTSKDLRQSPTLRDSGTLPWRRASMDSVRQRSVTTPTRPRGASASQKRPDSPDIETYLKRTPRPRRSSSAVFAGAPSLKGGSRSQSTTSLRSAAKKDQLKSGVPDDYSSLLGKLEDDSDSDNDGGSETDSSIDVTTPLPHLMFRDGVLSPRSKLLPHDLRASATGNAPDRSQSVLSIVSNAGSVMTKSGLQKDPRDTERRRIRHKDGRLLRAGMGLTTGLGWSDSEDEDAPSALTRRLIRTTVERTRSTSTSVFSSTVSSRPNSEVFPSELSFSGFTTSVSTSKPSLARKVPQTDLRTKVGAHTLRSASVTFPSMGSKLARPKQSMDSIASRDRSDSLSSYSQASFVRSRAESLSSVATQGSHTRERTNSTTSRENMDTLRTAMKTPTSSKSNMIQPQKSFSSSPVMKISDKTESTAKPILRSRSDSVTPQHLRADPSLLKLRTITKTATVIPPDDVTPTSESPLTPTTIPKAGPLGTIAHSKSTSVPAGTNSGIPKTKVVASPARRVEVTLPSTHVEFDVEKVSADQALPSYATPVLSSLPIRGRAESSASATTSSSYSTDLPNHGEMTHTASASTSSLASTAESSSASHGSSGSSSSVPRPLRLPQRAIARAFTQDSYMTSSSSIASVASTSTSNGERYQRQRAVSGPRPYRPNVTSPAPTSPPATRTSTFPPIGVSQNSASSYVSPVTSPAPTSATSSPPPSSTFSPLSSPGSPRPRPPAVVGAREPRPKPRTGTGMVYRTSSFGNIQDPRMRNMMLSSAVLDRATATTSGSVQPIRI</sequence>
<comment type="caution">
    <text evidence="2">The sequence shown here is derived from an EMBL/GenBank/DDBJ whole genome shotgun (WGS) entry which is preliminary data.</text>
</comment>
<feature type="region of interest" description="Disordered" evidence="1">
    <location>
        <begin position="358"/>
        <end position="475"/>
    </location>
</feature>
<feature type="compositionally biased region" description="Polar residues" evidence="1">
    <location>
        <begin position="127"/>
        <end position="136"/>
    </location>
</feature>
<feature type="compositionally biased region" description="Low complexity" evidence="1">
    <location>
        <begin position="703"/>
        <end position="720"/>
    </location>
</feature>